<gene>
    <name evidence="2" type="ORF">X801_00933</name>
</gene>
<proteinExistence type="predicted"/>
<dbReference type="AlphaFoldDB" id="A0A1S8X8Z4"/>
<name>A0A1S8X8Z4_OPIVI</name>
<keyword evidence="3" id="KW-1185">Reference proteome</keyword>
<organism evidence="2 3">
    <name type="scientific">Opisthorchis viverrini</name>
    <name type="common">Southeast Asian liver fluke</name>
    <dbReference type="NCBI Taxonomy" id="6198"/>
    <lineage>
        <taxon>Eukaryota</taxon>
        <taxon>Metazoa</taxon>
        <taxon>Spiralia</taxon>
        <taxon>Lophotrochozoa</taxon>
        <taxon>Platyhelminthes</taxon>
        <taxon>Trematoda</taxon>
        <taxon>Digenea</taxon>
        <taxon>Opisthorchiida</taxon>
        <taxon>Opisthorchiata</taxon>
        <taxon>Opisthorchiidae</taxon>
        <taxon>Opisthorchis</taxon>
    </lineage>
</organism>
<evidence type="ECO:0000313" key="2">
    <source>
        <dbReference type="EMBL" id="OON23157.1"/>
    </source>
</evidence>
<evidence type="ECO:0000256" key="1">
    <source>
        <dbReference type="SAM" id="MobiDB-lite"/>
    </source>
</evidence>
<evidence type="ECO:0000313" key="3">
    <source>
        <dbReference type="Proteomes" id="UP000243686"/>
    </source>
</evidence>
<feature type="region of interest" description="Disordered" evidence="1">
    <location>
        <begin position="102"/>
        <end position="125"/>
    </location>
</feature>
<accession>A0A1S8X8Z4</accession>
<protein>
    <submittedName>
        <fullName evidence="2">Uncharacterized protein</fullName>
    </submittedName>
</protein>
<dbReference type="EMBL" id="KV891599">
    <property type="protein sequence ID" value="OON23157.1"/>
    <property type="molecule type" value="Genomic_DNA"/>
</dbReference>
<dbReference type="Proteomes" id="UP000243686">
    <property type="component" value="Unassembled WGS sequence"/>
</dbReference>
<sequence length="189" mass="21324">MDPKGELEIRRIIRSGTVTFPDDSLSSSLRLVFSQYFPPGFRKKEQLPGETLNQFTGSLRKLTTNFYGARDRVRSDEELLQKFTLGVLHPVSKQNASAVPRKIHMKRSNSHTTSSSASQHPSPFHQRAPNVWQLSTCFLANFSSQTTIHNVRLPRKSTSTFSDRRALCVLLSVYGSFGHVIANQHLLPN</sequence>
<reference evidence="2 3" key="1">
    <citation type="submission" date="2015-03" db="EMBL/GenBank/DDBJ databases">
        <title>Draft genome of the nematode, Opisthorchis viverrini.</title>
        <authorList>
            <person name="Mitreva M."/>
        </authorList>
    </citation>
    <scope>NUCLEOTIDE SEQUENCE [LARGE SCALE GENOMIC DNA]</scope>
    <source>
        <strain evidence="2">Khon Kaen</strain>
    </source>
</reference>
<feature type="compositionally biased region" description="Low complexity" evidence="1">
    <location>
        <begin position="110"/>
        <end position="123"/>
    </location>
</feature>